<keyword evidence="4" id="KW-1185">Reference proteome</keyword>
<dbReference type="EMBL" id="LFIW01001670">
    <property type="protein sequence ID" value="KZL81393.1"/>
    <property type="molecule type" value="Genomic_DNA"/>
</dbReference>
<evidence type="ECO:0000259" key="2">
    <source>
        <dbReference type="Pfam" id="PF00135"/>
    </source>
</evidence>
<dbReference type="Pfam" id="PF00135">
    <property type="entry name" value="COesterase"/>
    <property type="match status" value="1"/>
</dbReference>
<feature type="region of interest" description="Disordered" evidence="1">
    <location>
        <begin position="1"/>
        <end position="20"/>
    </location>
</feature>
<gene>
    <name evidence="3" type="ORF">CI238_00320</name>
</gene>
<evidence type="ECO:0000313" key="4">
    <source>
        <dbReference type="Proteomes" id="UP000076584"/>
    </source>
</evidence>
<dbReference type="InterPro" id="IPR002018">
    <property type="entry name" value="CarbesteraseB"/>
</dbReference>
<dbReference type="Gene3D" id="3.40.50.1820">
    <property type="entry name" value="alpha/beta hydrolase"/>
    <property type="match status" value="1"/>
</dbReference>
<feature type="compositionally biased region" description="Basic and acidic residues" evidence="1">
    <location>
        <begin position="1"/>
        <end position="17"/>
    </location>
</feature>
<feature type="domain" description="Carboxylesterase type B" evidence="2">
    <location>
        <begin position="12"/>
        <end position="54"/>
    </location>
</feature>
<evidence type="ECO:0000313" key="3">
    <source>
        <dbReference type="EMBL" id="KZL81393.1"/>
    </source>
</evidence>
<name>A0A167BIZ0_COLIC</name>
<dbReference type="AlphaFoldDB" id="A0A167BIZ0"/>
<protein>
    <submittedName>
        <fullName evidence="3">Cytochrome p450</fullName>
    </submittedName>
</protein>
<proteinExistence type="predicted"/>
<organism evidence="3 4">
    <name type="scientific">Colletotrichum incanum</name>
    <name type="common">Soybean anthracnose fungus</name>
    <dbReference type="NCBI Taxonomy" id="1573173"/>
    <lineage>
        <taxon>Eukaryota</taxon>
        <taxon>Fungi</taxon>
        <taxon>Dikarya</taxon>
        <taxon>Ascomycota</taxon>
        <taxon>Pezizomycotina</taxon>
        <taxon>Sordariomycetes</taxon>
        <taxon>Hypocreomycetidae</taxon>
        <taxon>Glomerellales</taxon>
        <taxon>Glomerellaceae</taxon>
        <taxon>Colletotrichum</taxon>
        <taxon>Colletotrichum spaethianum species complex</taxon>
    </lineage>
</organism>
<dbReference type="Proteomes" id="UP000076584">
    <property type="component" value="Unassembled WGS sequence"/>
</dbReference>
<evidence type="ECO:0000256" key="1">
    <source>
        <dbReference type="SAM" id="MobiDB-lite"/>
    </source>
</evidence>
<dbReference type="InterPro" id="IPR029058">
    <property type="entry name" value="AB_hydrolase_fold"/>
</dbReference>
<accession>A0A167BIZ0</accession>
<reference evidence="3 4" key="1">
    <citation type="submission" date="2015-06" db="EMBL/GenBank/DDBJ databases">
        <title>Survival trade-offs in plant roots during colonization by closely related pathogenic and mutualistic fungi.</title>
        <authorList>
            <person name="Hacquard S."/>
            <person name="Kracher B."/>
            <person name="Hiruma K."/>
            <person name="Weinman A."/>
            <person name="Muench P."/>
            <person name="Garrido Oter R."/>
            <person name="Ver Loren van Themaat E."/>
            <person name="Dallerey J.-F."/>
            <person name="Damm U."/>
            <person name="Henrissat B."/>
            <person name="Lespinet O."/>
            <person name="Thon M."/>
            <person name="Kemen E."/>
            <person name="McHardy A.C."/>
            <person name="Schulze-Lefert P."/>
            <person name="O'Connell R.J."/>
        </authorList>
    </citation>
    <scope>NUCLEOTIDE SEQUENCE [LARGE SCALE GENOMIC DNA]</scope>
    <source>
        <strain evidence="3 4">MAFF 238704</strain>
    </source>
</reference>
<sequence>MVFFHGGEELQKKESKNRGHHYQRIALKRMEEYISGFGGDSQQVTVVGENTGGDKPLTGRPQSHVIAQPSSNQISINKTFSLFK</sequence>
<comment type="caution">
    <text evidence="3">The sequence shown here is derived from an EMBL/GenBank/DDBJ whole genome shotgun (WGS) entry which is preliminary data.</text>
</comment>